<dbReference type="InterPro" id="IPR036034">
    <property type="entry name" value="PDZ_sf"/>
</dbReference>
<evidence type="ECO:0000313" key="3">
    <source>
        <dbReference type="EMBL" id="KAK4526923.1"/>
    </source>
</evidence>
<keyword evidence="1" id="KW-0472">Membrane</keyword>
<dbReference type="InterPro" id="IPR001478">
    <property type="entry name" value="PDZ"/>
</dbReference>
<evidence type="ECO:0000256" key="1">
    <source>
        <dbReference type="SAM" id="Phobius"/>
    </source>
</evidence>
<reference evidence="3 4" key="1">
    <citation type="submission" date="2022-07" db="EMBL/GenBank/DDBJ databases">
        <title>Genome-wide signatures of adaptation to extreme environments.</title>
        <authorList>
            <person name="Cho C.H."/>
            <person name="Yoon H.S."/>
        </authorList>
    </citation>
    <scope>NUCLEOTIDE SEQUENCE [LARGE SCALE GENOMIC DNA]</scope>
    <source>
        <strain evidence="3 4">108.79 E11</strain>
    </source>
</reference>
<keyword evidence="1" id="KW-1133">Transmembrane helix</keyword>
<dbReference type="Proteomes" id="UP001300502">
    <property type="component" value="Unassembled WGS sequence"/>
</dbReference>
<keyword evidence="1" id="KW-0812">Transmembrane</keyword>
<accession>A0AAV9IHS5</accession>
<sequence>MVTTHSCGILPSFVSSGFQVQLAKQLSSVIHSGNKCPWRKCYSKKVPRVRSIPTTVVASYNYNIFQDDQDRSRRKVQPGERAYNVKKPLGLVLEEAEDGMVFVADIDPRGNAAQASRGDIRKGDILVAISATFGDEVWSTRGVGLPRVLKGIQVRFGDEVTLVFESPVQVESRKQYSEEFAAKRREEAREKFGEKTVVDPVTWRTVPISELNPRSKEESGAAAAFPGKKDDIVPKYVKIYQENKDSPKQWIPSSDDSSSSLEPAPDRSGQYILLWSLAGIGLIALTAFFTLR</sequence>
<feature type="transmembrane region" description="Helical" evidence="1">
    <location>
        <begin position="272"/>
        <end position="291"/>
    </location>
</feature>
<evidence type="ECO:0000313" key="4">
    <source>
        <dbReference type="Proteomes" id="UP001300502"/>
    </source>
</evidence>
<dbReference type="PROSITE" id="PS50106">
    <property type="entry name" value="PDZ"/>
    <property type="match status" value="1"/>
</dbReference>
<name>A0AAV9IHS5_9RHOD</name>
<dbReference type="PANTHER" id="PTHR47661:SF2">
    <property type="entry name" value="PHOSPHOGLUCAN PHOSPHATASE LSF1, CHLOROPLASTIC"/>
    <property type="match status" value="1"/>
</dbReference>
<protein>
    <recommendedName>
        <fullName evidence="2">PDZ domain-containing protein</fullName>
    </recommendedName>
</protein>
<dbReference type="Gene3D" id="2.30.42.10">
    <property type="match status" value="1"/>
</dbReference>
<gene>
    <name evidence="3" type="ORF">GAYE_SCF29G4842</name>
</gene>
<dbReference type="AlphaFoldDB" id="A0AAV9IHS5"/>
<keyword evidence="4" id="KW-1185">Reference proteome</keyword>
<dbReference type="PANTHER" id="PTHR47661">
    <property type="entry name" value="PHOSPHOGLUCAN PHOSPHATASE LSF1, CHLOROPLASTIC"/>
    <property type="match status" value="1"/>
</dbReference>
<comment type="caution">
    <text evidence="3">The sequence shown here is derived from an EMBL/GenBank/DDBJ whole genome shotgun (WGS) entry which is preliminary data.</text>
</comment>
<feature type="domain" description="PDZ" evidence="2">
    <location>
        <begin position="73"/>
        <end position="130"/>
    </location>
</feature>
<evidence type="ECO:0000259" key="2">
    <source>
        <dbReference type="PROSITE" id="PS50106"/>
    </source>
</evidence>
<organism evidence="3 4">
    <name type="scientific">Galdieria yellowstonensis</name>
    <dbReference type="NCBI Taxonomy" id="3028027"/>
    <lineage>
        <taxon>Eukaryota</taxon>
        <taxon>Rhodophyta</taxon>
        <taxon>Bangiophyceae</taxon>
        <taxon>Galdieriales</taxon>
        <taxon>Galdieriaceae</taxon>
        <taxon>Galdieria</taxon>
    </lineage>
</organism>
<dbReference type="EMBL" id="JANCYU010000045">
    <property type="protein sequence ID" value="KAK4526923.1"/>
    <property type="molecule type" value="Genomic_DNA"/>
</dbReference>
<proteinExistence type="predicted"/>